<dbReference type="InterPro" id="IPR035437">
    <property type="entry name" value="SNase_OB-fold_sf"/>
</dbReference>
<accession>A0A6J1M9J9</accession>
<evidence type="ECO:0000256" key="1">
    <source>
        <dbReference type="ARBA" id="ARBA00022723"/>
    </source>
</evidence>
<dbReference type="RefSeq" id="XP_023177008.2">
    <property type="nucleotide sequence ID" value="XM_023321240.2"/>
</dbReference>
<dbReference type="InterPro" id="IPR002893">
    <property type="entry name" value="Znf_MYND"/>
</dbReference>
<feature type="compositionally biased region" description="Basic and acidic residues" evidence="5">
    <location>
        <begin position="425"/>
        <end position="434"/>
    </location>
</feature>
<protein>
    <submittedName>
        <fullName evidence="9">Uncharacterized protein LOC111603585</fullName>
    </submittedName>
</protein>
<dbReference type="GeneID" id="111603585"/>
<dbReference type="Pfam" id="PF01753">
    <property type="entry name" value="zf-MYND"/>
    <property type="match status" value="1"/>
</dbReference>
<dbReference type="OrthoDB" id="5282002at2759"/>
<feature type="compositionally biased region" description="Basic and acidic residues" evidence="5">
    <location>
        <begin position="405"/>
        <end position="415"/>
    </location>
</feature>
<dbReference type="Proteomes" id="UP000504633">
    <property type="component" value="Unplaced"/>
</dbReference>
<evidence type="ECO:0000259" key="7">
    <source>
        <dbReference type="PROSITE" id="PS50865"/>
    </source>
</evidence>
<evidence type="ECO:0000313" key="8">
    <source>
        <dbReference type="Proteomes" id="UP000504633"/>
    </source>
</evidence>
<sequence length="679" mass="77073">MDKPEVLKPATTGSCVACGIKSSLVCHRCGDFYCRKKCQLNDWQRHRYICFSIPALVHPLECSAFGIMEVPLLHAAQQVCNNEEVNAANIGKINAELIKKKHDGTAPLTTDRGSEKEFDKASNTDESVIATASSNSSNNNNSSNFITKRTYGRIIDPPPHVALPLSGSIVYLTGFRSANRCFVRDASEKAEKAYLEICQKIQLLGKEMNKLYKPKIHSYVLSKYKDQFQRAKVIPGQFLRLHYLDLGIVKPRGCSEIREINVEIMQLPCRIVECQLKGIGHSPLSYDLRNFLSKFENKRFIISYGCNKQIDLLHVETNKSLNVEIIEFNKQIFGCATSYGNKLMPAKPDPRDKNTLETKMERNIQDNFPQKDARNMEAKLENQPTTKCDQLIKPIELNITTERTPIAKDEQDSKSRSLQSLDNKLTNENEKAKENVPSNNNREINTMSAVTNKNENSTKEAIGNVKTHIGKIFMDNKKDETENQSPSSVITKTSIEPLLVAPFETRRLAINSREGLNVFIVDNANISRGIFGAVDCSYARNFADLKHRLSLYKDSQPYKPVVREYVIAKFKDAWYRAKVMDIKTNQYTRTCDVMYVDFTNVSTVNEKDIRRYPPDLIEPCRTSVCLIEGFPHRLTKAQISFLQEKLHIHNQLHIDGVSYLQDMALVRCSALTDALNKIP</sequence>
<dbReference type="SMART" id="SM00333">
    <property type="entry name" value="TUDOR"/>
    <property type="match status" value="1"/>
</dbReference>
<dbReference type="KEGG" id="dhe:111603585"/>
<dbReference type="PROSITE" id="PS50304">
    <property type="entry name" value="TUDOR"/>
    <property type="match status" value="1"/>
</dbReference>
<keyword evidence="2 4" id="KW-0863">Zinc-finger</keyword>
<evidence type="ECO:0000259" key="6">
    <source>
        <dbReference type="PROSITE" id="PS50304"/>
    </source>
</evidence>
<dbReference type="Gene3D" id="6.10.140.2220">
    <property type="match status" value="1"/>
</dbReference>
<keyword evidence="1" id="KW-0479">Metal-binding</keyword>
<dbReference type="InterPro" id="IPR002999">
    <property type="entry name" value="Tudor"/>
</dbReference>
<evidence type="ECO:0000256" key="4">
    <source>
        <dbReference type="PROSITE-ProRule" id="PRU00134"/>
    </source>
</evidence>
<dbReference type="OMA" id="HCVLCAV"/>
<dbReference type="GO" id="GO:0005737">
    <property type="term" value="C:cytoplasm"/>
    <property type="evidence" value="ECO:0007669"/>
    <property type="project" value="UniProtKB-ARBA"/>
</dbReference>
<reference evidence="9" key="1">
    <citation type="submission" date="2025-08" db="UniProtKB">
        <authorList>
            <consortium name="RefSeq"/>
        </authorList>
    </citation>
    <scope>IDENTIFICATION</scope>
    <source>
        <strain evidence="9">15085-1641.00</strain>
        <tissue evidence="9">Whole body</tissue>
    </source>
</reference>
<dbReference type="GO" id="GO:0008270">
    <property type="term" value="F:zinc ion binding"/>
    <property type="evidence" value="ECO:0007669"/>
    <property type="project" value="UniProtKB-KW"/>
</dbReference>
<dbReference type="SUPFAM" id="SSF63748">
    <property type="entry name" value="Tudor/PWWP/MBT"/>
    <property type="match status" value="2"/>
</dbReference>
<dbReference type="Pfam" id="PF00567">
    <property type="entry name" value="TUDOR"/>
    <property type="match status" value="2"/>
</dbReference>
<dbReference type="PROSITE" id="PS50865">
    <property type="entry name" value="ZF_MYND_2"/>
    <property type="match status" value="1"/>
</dbReference>
<keyword evidence="3" id="KW-0862">Zinc</keyword>
<dbReference type="Gene3D" id="2.40.50.90">
    <property type="match status" value="1"/>
</dbReference>
<feature type="domain" description="MYND-type" evidence="7">
    <location>
        <begin position="15"/>
        <end position="50"/>
    </location>
</feature>
<gene>
    <name evidence="9" type="primary">LOC111603585</name>
</gene>
<evidence type="ECO:0000256" key="3">
    <source>
        <dbReference type="ARBA" id="ARBA00022833"/>
    </source>
</evidence>
<feature type="region of interest" description="Disordered" evidence="5">
    <location>
        <begin position="402"/>
        <end position="441"/>
    </location>
</feature>
<name>A0A6J1M9J9_DROHY</name>
<organism evidence="8 9">
    <name type="scientific">Drosophila hydei</name>
    <name type="common">Fruit fly</name>
    <dbReference type="NCBI Taxonomy" id="7224"/>
    <lineage>
        <taxon>Eukaryota</taxon>
        <taxon>Metazoa</taxon>
        <taxon>Ecdysozoa</taxon>
        <taxon>Arthropoda</taxon>
        <taxon>Hexapoda</taxon>
        <taxon>Insecta</taxon>
        <taxon>Pterygota</taxon>
        <taxon>Neoptera</taxon>
        <taxon>Endopterygota</taxon>
        <taxon>Diptera</taxon>
        <taxon>Brachycera</taxon>
        <taxon>Muscomorpha</taxon>
        <taxon>Ephydroidea</taxon>
        <taxon>Drosophilidae</taxon>
        <taxon>Drosophila</taxon>
    </lineage>
</organism>
<proteinExistence type="predicted"/>
<evidence type="ECO:0000256" key="5">
    <source>
        <dbReference type="SAM" id="MobiDB-lite"/>
    </source>
</evidence>
<dbReference type="AlphaFoldDB" id="A0A6J1M9J9"/>
<dbReference type="SUPFAM" id="SSF144232">
    <property type="entry name" value="HIT/MYND zinc finger-like"/>
    <property type="match status" value="1"/>
</dbReference>
<keyword evidence="8" id="KW-1185">Reference proteome</keyword>
<evidence type="ECO:0000256" key="2">
    <source>
        <dbReference type="ARBA" id="ARBA00022771"/>
    </source>
</evidence>
<feature type="domain" description="Tudor" evidence="6">
    <location>
        <begin position="557"/>
        <end position="619"/>
    </location>
</feature>
<evidence type="ECO:0000313" key="9">
    <source>
        <dbReference type="RefSeq" id="XP_023177008.2"/>
    </source>
</evidence>
<dbReference type="Gene3D" id="2.30.30.140">
    <property type="match status" value="2"/>
</dbReference>